<accession>A0A4Q1D398</accession>
<reference evidence="2 3" key="1">
    <citation type="submission" date="2019-01" db="EMBL/GenBank/DDBJ databases">
        <title>Filimonas sp. strain TTM-71.</title>
        <authorList>
            <person name="Chen W.-M."/>
        </authorList>
    </citation>
    <scope>NUCLEOTIDE SEQUENCE [LARGE SCALE GENOMIC DNA]</scope>
    <source>
        <strain evidence="2 3">TTM-71</strain>
    </source>
</reference>
<keyword evidence="2" id="KW-0378">Hydrolase</keyword>
<gene>
    <name evidence="2" type="ORF">ESB13_12175</name>
</gene>
<comment type="caution">
    <text evidence="2">The sequence shown here is derived from an EMBL/GenBank/DDBJ whole genome shotgun (WGS) entry which is preliminary data.</text>
</comment>
<proteinExistence type="predicted"/>
<protein>
    <submittedName>
        <fullName evidence="2">Phosphodiester glycosidase family protein</fullName>
    </submittedName>
</protein>
<dbReference type="PROSITE" id="PS51257">
    <property type="entry name" value="PROKAR_LIPOPROTEIN"/>
    <property type="match status" value="1"/>
</dbReference>
<dbReference type="PANTHER" id="PTHR40446:SF2">
    <property type="entry name" value="N-ACETYLGLUCOSAMINE-1-PHOSPHODIESTER ALPHA-N-ACETYLGLUCOSAMINIDASE"/>
    <property type="match status" value="1"/>
</dbReference>
<dbReference type="AlphaFoldDB" id="A0A4Q1D398"/>
<keyword evidence="3" id="KW-1185">Reference proteome</keyword>
<evidence type="ECO:0000259" key="1">
    <source>
        <dbReference type="Pfam" id="PF09992"/>
    </source>
</evidence>
<dbReference type="Proteomes" id="UP000290545">
    <property type="component" value="Unassembled WGS sequence"/>
</dbReference>
<dbReference type="Pfam" id="PF09992">
    <property type="entry name" value="NAGPA"/>
    <property type="match status" value="1"/>
</dbReference>
<evidence type="ECO:0000313" key="2">
    <source>
        <dbReference type="EMBL" id="RXK82882.1"/>
    </source>
</evidence>
<dbReference type="EMBL" id="SDHZ01000002">
    <property type="protein sequence ID" value="RXK82882.1"/>
    <property type="molecule type" value="Genomic_DNA"/>
</dbReference>
<evidence type="ECO:0000313" key="3">
    <source>
        <dbReference type="Proteomes" id="UP000290545"/>
    </source>
</evidence>
<name>A0A4Q1D398_9BACT</name>
<dbReference type="PANTHER" id="PTHR40446">
    <property type="entry name" value="N-ACETYLGLUCOSAMINE-1-PHOSPHODIESTER ALPHA-N-ACETYLGLUCOSAMINIDASE"/>
    <property type="match status" value="1"/>
</dbReference>
<keyword evidence="2" id="KW-0326">Glycosidase</keyword>
<organism evidence="2 3">
    <name type="scientific">Filimonas effusa</name>
    <dbReference type="NCBI Taxonomy" id="2508721"/>
    <lineage>
        <taxon>Bacteria</taxon>
        <taxon>Pseudomonadati</taxon>
        <taxon>Bacteroidota</taxon>
        <taxon>Chitinophagia</taxon>
        <taxon>Chitinophagales</taxon>
        <taxon>Chitinophagaceae</taxon>
        <taxon>Filimonas</taxon>
    </lineage>
</organism>
<feature type="domain" description="Phosphodiester glycosidase" evidence="1">
    <location>
        <begin position="138"/>
        <end position="356"/>
    </location>
</feature>
<dbReference type="OrthoDB" id="9809781at2"/>
<sequence length="359" mass="37302">MLLLKEPNPKPLYMLHRYCCYIAIPAVLLAGMACSSHDDVYGNVRPVTPDPVTPPVVTDTVVSLPSDWKKAAALMEGLPSGIAVYQNTTAYNGKALNAYCVAFDPKNAQLELKPVLPEKNTKPAAIYAAEPGKPYVCINGGFFGTNASYSLVQYNGVVSAVNIKSLGRQYNGTAATYYPTRGAFGITAAGAPDITWIYHVGTGNGTIYSYPAPSPNVLNSAPQQQPTAGFPAGGVQWNVASAIGGSPVLIKNGNINVTDTAELIDIDNSISRARSAIGYTGTGKIVLVAVQGGDVGTGGGGGLSLRELADLMKRMGCTAALNLDGGGSTSMVVNGKLTVKPSDTAGERAVMSAIILKKK</sequence>
<dbReference type="InterPro" id="IPR018711">
    <property type="entry name" value="NAGPA"/>
</dbReference>
<dbReference type="GO" id="GO:0016798">
    <property type="term" value="F:hydrolase activity, acting on glycosyl bonds"/>
    <property type="evidence" value="ECO:0007669"/>
    <property type="project" value="UniProtKB-KW"/>
</dbReference>